<evidence type="ECO:0000256" key="2">
    <source>
        <dbReference type="SAM" id="Phobius"/>
    </source>
</evidence>
<keyword evidence="2" id="KW-1133">Transmembrane helix</keyword>
<proteinExistence type="predicted"/>
<name>A0A9W8TM04_9PEZI</name>
<feature type="region of interest" description="Disordered" evidence="1">
    <location>
        <begin position="1"/>
        <end position="37"/>
    </location>
</feature>
<organism evidence="3 4">
    <name type="scientific">Xylaria arbuscula</name>
    <dbReference type="NCBI Taxonomy" id="114810"/>
    <lineage>
        <taxon>Eukaryota</taxon>
        <taxon>Fungi</taxon>
        <taxon>Dikarya</taxon>
        <taxon>Ascomycota</taxon>
        <taxon>Pezizomycotina</taxon>
        <taxon>Sordariomycetes</taxon>
        <taxon>Xylariomycetidae</taxon>
        <taxon>Xylariales</taxon>
        <taxon>Xylariaceae</taxon>
        <taxon>Xylaria</taxon>
    </lineage>
</organism>
<feature type="transmembrane region" description="Helical" evidence="2">
    <location>
        <begin position="684"/>
        <end position="704"/>
    </location>
</feature>
<keyword evidence="4" id="KW-1185">Reference proteome</keyword>
<accession>A0A9W8TM04</accession>
<evidence type="ECO:0000256" key="1">
    <source>
        <dbReference type="SAM" id="MobiDB-lite"/>
    </source>
</evidence>
<feature type="transmembrane region" description="Helical" evidence="2">
    <location>
        <begin position="105"/>
        <end position="127"/>
    </location>
</feature>
<keyword evidence="2" id="KW-0812">Transmembrane</keyword>
<feature type="transmembrane region" description="Helical" evidence="2">
    <location>
        <begin position="208"/>
        <end position="231"/>
    </location>
</feature>
<feature type="transmembrane region" description="Helical" evidence="2">
    <location>
        <begin position="556"/>
        <end position="582"/>
    </location>
</feature>
<gene>
    <name evidence="3" type="ORF">NPX13_g6582</name>
</gene>
<feature type="compositionally biased region" description="Polar residues" evidence="1">
    <location>
        <begin position="1"/>
        <end position="28"/>
    </location>
</feature>
<evidence type="ECO:0000313" key="3">
    <source>
        <dbReference type="EMBL" id="KAJ3567970.1"/>
    </source>
</evidence>
<comment type="caution">
    <text evidence="3">The sequence shown here is derived from an EMBL/GenBank/DDBJ whole genome shotgun (WGS) entry which is preliminary data.</text>
</comment>
<feature type="transmembrane region" description="Helical" evidence="2">
    <location>
        <begin position="139"/>
        <end position="158"/>
    </location>
</feature>
<reference evidence="3" key="1">
    <citation type="submission" date="2022-07" db="EMBL/GenBank/DDBJ databases">
        <title>Genome Sequence of Xylaria arbuscula.</title>
        <authorList>
            <person name="Buettner E."/>
        </authorList>
    </citation>
    <scope>NUCLEOTIDE SEQUENCE</scope>
    <source>
        <strain evidence="3">VT107</strain>
    </source>
</reference>
<dbReference type="VEuPathDB" id="FungiDB:F4678DRAFT_483533"/>
<dbReference type="InterPro" id="IPR021840">
    <property type="entry name" value="DUF3433"/>
</dbReference>
<dbReference type="Proteomes" id="UP001148614">
    <property type="component" value="Unassembled WGS sequence"/>
</dbReference>
<feature type="transmembrane region" description="Helical" evidence="2">
    <location>
        <begin position="788"/>
        <end position="812"/>
    </location>
</feature>
<protein>
    <submittedName>
        <fullName evidence="3">Uncharacterized protein</fullName>
    </submittedName>
</protein>
<dbReference type="AlphaFoldDB" id="A0A9W8TM04"/>
<feature type="transmembrane region" description="Helical" evidence="2">
    <location>
        <begin position="724"/>
        <end position="743"/>
    </location>
</feature>
<dbReference type="PANTHER" id="PTHR37544">
    <property type="entry name" value="SPRAY-RELATED"/>
    <property type="match status" value="1"/>
</dbReference>
<evidence type="ECO:0000313" key="4">
    <source>
        <dbReference type="Proteomes" id="UP001148614"/>
    </source>
</evidence>
<sequence length="1055" mass="115367">MEQTRRQSHTSASGTHLSHADSVSSLGSSRHHNYLPSNQACPLPSSISYEAPEHQFDMSPSHNPILTDVERLESVIRDNIKNSATLPISASRVPWKPSYLDRRKLAVFPLLFVGFIVAIQVLIRVSHDNDGLVTSNRRLHYLWTFGPMAALTLVAAFWTRVEFQLKSVAPWAHMVEGQSFERTLLLDYLAMLQPISIFRAFKYRDWDVASASLCSLVLRVTTILSTALFVLTATEVRNTPVPVPILSRFVDNTTELDGLATGVGSLPYYSMLGLSERNMSFPDGASELYAFQQFVATDIPDALLSITVEGFTSSLTCQPAALNTSYGHCDSQNATELCWALETSQCQYPIHPPRPDEATDGSISPFYGTMDLSRCNGSQKASDVVLYMMFGKLKLSDGKSASKLNSFSQSSQIICRASYTIDTVDIISNHTGVVSISKSKTGPSRKITKLSEGKMLELYLESFATKTIATLWAESSMRTGDDGEPETMQLTPMFVNIASFAGLINPPVSRLLNDSFLEEILNSYYRQNAVFIARSVFSTRTSQSITGKLDLKKERLIVSAATGHALTSGLALALVLSILVIFKKVEIPHLPKSPNSVVGIIQLLADSKDVLNLLAGAGPVSLSTLKNRLREFHCRSTNEKLSSDSGSPVDHFRISLEPNEKVAELHYLDAPSNKMKTSLALSPVSLTAVHLVIVGIIVSLEVIVRISGPNSDFVDVSDFKYIHLAWTILPALVLSLVSMYFAAVDMEIRSLTPFSKLSKGTSLSQMARLDLLDGSTARLLWREYRADCLAALAPTACLLTSSFFTIFVGSLYSVVTLSTSTSVQLQTNSSFVISSPDVGESKGNDLGNLPDFSSITTTLILQNNLSYPSFTYEDLAFPVFSVANILGHFTLSSSDTVNATIPALRSKMSCTRYSSHEIDMEVTSGRIPFVPVNHQAERDILAINIDGEQHQSSTIPSGLTHNVELPLNDRPGNNWVFGIGESCNGDDGTIWCTSDFLYVWGRKTNSTDQSRNHVAALTCNETVEAVDVATTFFGPELRIDPSANGSVPTCTCQKA</sequence>
<dbReference type="PANTHER" id="PTHR37544:SF1">
    <property type="entry name" value="PHOSPHORIBOSYLAMINOIMIDAZOLE-SUCCINOCARBOXAMIDE SYNTHASE"/>
    <property type="match status" value="1"/>
</dbReference>
<keyword evidence="2" id="KW-0472">Membrane</keyword>
<dbReference type="EMBL" id="JANPWZ010001183">
    <property type="protein sequence ID" value="KAJ3567970.1"/>
    <property type="molecule type" value="Genomic_DNA"/>
</dbReference>
<dbReference type="Pfam" id="PF11915">
    <property type="entry name" value="DUF3433"/>
    <property type="match status" value="2"/>
</dbReference>